<proteinExistence type="predicted"/>
<dbReference type="Proteomes" id="UP001155587">
    <property type="component" value="Unassembled WGS sequence"/>
</dbReference>
<dbReference type="NCBIfam" id="TIGR02112">
    <property type="entry name" value="cyd_oper_ybgE"/>
    <property type="match status" value="1"/>
</dbReference>
<evidence type="ECO:0000313" key="3">
    <source>
        <dbReference type="Proteomes" id="UP001155587"/>
    </source>
</evidence>
<dbReference type="EMBL" id="JAKRRY010000012">
    <property type="protein sequence ID" value="MCW8346536.1"/>
    <property type="molecule type" value="Genomic_DNA"/>
</dbReference>
<accession>A0A9X3HWL4</accession>
<feature type="transmembrane region" description="Helical" evidence="1">
    <location>
        <begin position="49"/>
        <end position="70"/>
    </location>
</feature>
<dbReference type="RefSeq" id="WP_265675089.1">
    <property type="nucleotide sequence ID" value="NZ_JAKRRY010000012.1"/>
</dbReference>
<keyword evidence="1" id="KW-1133">Transmembrane helix</keyword>
<evidence type="ECO:0000313" key="2">
    <source>
        <dbReference type="EMBL" id="MCW8346536.1"/>
    </source>
</evidence>
<name>A0A9X3HWL4_9VIBR</name>
<feature type="transmembrane region" description="Helical" evidence="1">
    <location>
        <begin position="20"/>
        <end position="37"/>
    </location>
</feature>
<reference evidence="2" key="1">
    <citation type="submission" date="2022-02" db="EMBL/GenBank/DDBJ databases">
        <title>Vibrio sp. nov, a new bacterium isolated from seawater.</title>
        <authorList>
            <person name="Yuan Y."/>
        </authorList>
    </citation>
    <scope>NUCLEOTIDE SEQUENCE</scope>
    <source>
        <strain evidence="2">ZSDZ65</strain>
    </source>
</reference>
<dbReference type="InterPro" id="IPR011846">
    <property type="entry name" value="Cyd_oper_YbgE"/>
</dbReference>
<keyword evidence="1" id="KW-0472">Membrane</keyword>
<feature type="transmembrane region" description="Helical" evidence="1">
    <location>
        <begin position="76"/>
        <end position="99"/>
    </location>
</feature>
<evidence type="ECO:0000256" key="1">
    <source>
        <dbReference type="SAM" id="Phobius"/>
    </source>
</evidence>
<organism evidence="2 3">
    <name type="scientific">Vibrio qingdaonensis</name>
    <dbReference type="NCBI Taxonomy" id="2829491"/>
    <lineage>
        <taxon>Bacteria</taxon>
        <taxon>Pseudomonadati</taxon>
        <taxon>Pseudomonadota</taxon>
        <taxon>Gammaproteobacteria</taxon>
        <taxon>Vibrionales</taxon>
        <taxon>Vibrionaceae</taxon>
        <taxon>Vibrio</taxon>
    </lineage>
</organism>
<protein>
    <submittedName>
        <fullName evidence="2">Cyd operon protein YbgE</fullName>
    </submittedName>
</protein>
<keyword evidence="1" id="KW-0812">Transmembrane</keyword>
<dbReference type="Pfam" id="PF09600">
    <property type="entry name" value="Cyd_oper_YbgE"/>
    <property type="match status" value="1"/>
</dbReference>
<comment type="caution">
    <text evidence="2">The sequence shown here is derived from an EMBL/GenBank/DDBJ whole genome shotgun (WGS) entry which is preliminary data.</text>
</comment>
<gene>
    <name evidence="2" type="primary">ybgE</name>
    <name evidence="2" type="ORF">MD535_11035</name>
</gene>
<sequence length="100" mass="11412">MSNLNETFTNAHKWLDKTWLKAIALLMGFAHVGLFMWRPDAYAEQIGGFTPLLGLAFVLSLCSSMVYGVGFKPRLWVWQILFSPYISLTVLSYLTVMYVL</sequence>
<dbReference type="AlphaFoldDB" id="A0A9X3HWL4"/>
<keyword evidence="3" id="KW-1185">Reference proteome</keyword>